<organism evidence="2 3">
    <name type="scientific">Magnetospirillum molischianum DSM 120</name>
    <dbReference type="NCBI Taxonomy" id="1150626"/>
    <lineage>
        <taxon>Bacteria</taxon>
        <taxon>Pseudomonadati</taxon>
        <taxon>Pseudomonadota</taxon>
        <taxon>Alphaproteobacteria</taxon>
        <taxon>Rhodospirillales</taxon>
        <taxon>Rhodospirillaceae</taxon>
        <taxon>Magnetospirillum</taxon>
    </lineage>
</organism>
<evidence type="ECO:0000313" key="2">
    <source>
        <dbReference type="EMBL" id="CCG43048.1"/>
    </source>
</evidence>
<keyword evidence="1" id="KW-0472">Membrane</keyword>
<keyword evidence="1" id="KW-1133">Transmembrane helix</keyword>
<keyword evidence="3" id="KW-1185">Reference proteome</keyword>
<feature type="transmembrane region" description="Helical" evidence="1">
    <location>
        <begin position="177"/>
        <end position="197"/>
    </location>
</feature>
<feature type="transmembrane region" description="Helical" evidence="1">
    <location>
        <begin position="141"/>
        <end position="170"/>
    </location>
</feature>
<feature type="transmembrane region" description="Helical" evidence="1">
    <location>
        <begin position="378"/>
        <end position="397"/>
    </location>
</feature>
<feature type="transmembrane region" description="Helical" evidence="1">
    <location>
        <begin position="9"/>
        <end position="28"/>
    </location>
</feature>
<keyword evidence="1" id="KW-0812">Transmembrane</keyword>
<evidence type="ECO:0008006" key="4">
    <source>
        <dbReference type="Google" id="ProtNLM"/>
    </source>
</evidence>
<feature type="transmembrane region" description="Helical" evidence="1">
    <location>
        <begin position="409"/>
        <end position="430"/>
    </location>
</feature>
<dbReference type="AlphaFoldDB" id="H8FXG0"/>
<dbReference type="eggNOG" id="ENOG502ZS6Y">
    <property type="taxonomic scope" value="Bacteria"/>
</dbReference>
<feature type="transmembrane region" description="Helical" evidence="1">
    <location>
        <begin position="436"/>
        <end position="456"/>
    </location>
</feature>
<reference evidence="2 3" key="1">
    <citation type="journal article" date="2012" name="J. Bacteriol.">
        <title>Draft Genome Sequence of the Purple Photosynthetic Bacterium Phaeospirillum molischianum DSM120, a Particularly Versatile Bacterium.</title>
        <authorList>
            <person name="Duquesne K."/>
            <person name="Prima V."/>
            <person name="Ji B."/>
            <person name="Rouy Z."/>
            <person name="Medigue C."/>
            <person name="Talla E."/>
            <person name="Sturgis J.N."/>
        </authorList>
    </citation>
    <scope>NUCLEOTIDE SEQUENCE [LARGE SCALE GENOMIC DNA]</scope>
    <source>
        <strain evidence="3">DSM120</strain>
    </source>
</reference>
<proteinExistence type="predicted"/>
<dbReference type="Proteomes" id="UP000004169">
    <property type="component" value="Unassembled WGS sequence"/>
</dbReference>
<dbReference type="RefSeq" id="WP_002731027.1">
    <property type="nucleotide sequence ID" value="NZ_CAHP01000053.1"/>
</dbReference>
<gene>
    <name evidence="2" type="ORF">PHAMO_570043</name>
</gene>
<evidence type="ECO:0000313" key="3">
    <source>
        <dbReference type="Proteomes" id="UP000004169"/>
    </source>
</evidence>
<protein>
    <recommendedName>
        <fullName evidence="4">Glycosyltransferase RgtA/B/C/D-like domain-containing protein</fullName>
    </recommendedName>
</protein>
<accession>H8FXG0</accession>
<feature type="transmembrane region" description="Helical" evidence="1">
    <location>
        <begin position="63"/>
        <end position="84"/>
    </location>
</feature>
<evidence type="ECO:0000256" key="1">
    <source>
        <dbReference type="SAM" id="Phobius"/>
    </source>
</evidence>
<name>H8FXG0_MAGML</name>
<dbReference type="OrthoDB" id="7330109at2"/>
<sequence>MAIEKIRTSAFAIIIAGISYALLQIIFLPDAPILEPDSASYLAFSPIRTATYPLLLRAMGSDIMVIIQPLFYAIATIAISLYCLTISRHPLPALAIMVGLLINPEVNNHHSRIMTESLFMTCLLVFLIAVMAFFRSPGWRLAFVTGILAGLAATIRPSGYALCPVLVVMVLMARKQLAATPVFVILLAAVMPMLVVVGGERAYTSWVQGDQATSLMGRHLLAKSIMIDVPRRESETDPVRQQFLNAAENTFEPIRTLLKQAPNQDILSPLSQNYETCLEYACIAPVRAEIDLSEQKINAIALSVAIERLSAAPLSYGKLVWLNYRAMWALYPQTHPWLAPDFRTFVIQHRPLPFAELVPTLDIDAPESRASLVLRPTILSIGIMTGLAAIIALGMALRGRYSSPLLATSLIAALAVHLSLLLTALVGVGISRYTISLWPLVIPATVITALSGGKLIRERLRLWRPRPQRG</sequence>
<comment type="caution">
    <text evidence="2">The sequence shown here is derived from an EMBL/GenBank/DDBJ whole genome shotgun (WGS) entry which is preliminary data.</text>
</comment>
<dbReference type="EMBL" id="CAHP01000053">
    <property type="protein sequence ID" value="CCG43048.1"/>
    <property type="molecule type" value="Genomic_DNA"/>
</dbReference>
<feature type="transmembrane region" description="Helical" evidence="1">
    <location>
        <begin position="117"/>
        <end position="135"/>
    </location>
</feature>